<dbReference type="GO" id="GO:0019878">
    <property type="term" value="P:lysine biosynthetic process via aminoadipic acid"/>
    <property type="evidence" value="ECO:0007669"/>
    <property type="project" value="TreeGrafter"/>
</dbReference>
<dbReference type="InterPro" id="IPR037143">
    <property type="entry name" value="4-PPantetheinyl_Trfase_dom_sf"/>
</dbReference>
<accession>A0A502C7U8</accession>
<proteinExistence type="inferred from homology"/>
<dbReference type="Proteomes" id="UP000318413">
    <property type="component" value="Unassembled WGS sequence"/>
</dbReference>
<organism evidence="5 6">
    <name type="scientific">Sphingomonas oligophenolica</name>
    <dbReference type="NCBI Taxonomy" id="301154"/>
    <lineage>
        <taxon>Bacteria</taxon>
        <taxon>Pseudomonadati</taxon>
        <taxon>Pseudomonadota</taxon>
        <taxon>Alphaproteobacteria</taxon>
        <taxon>Sphingomonadales</taxon>
        <taxon>Sphingomonadaceae</taxon>
        <taxon>Sphingomonas</taxon>
    </lineage>
</organism>
<dbReference type="AlphaFoldDB" id="A0A502C7U8"/>
<gene>
    <name evidence="5" type="ORF">EAH84_13820</name>
</gene>
<dbReference type="Pfam" id="PF01648">
    <property type="entry name" value="ACPS"/>
    <property type="match status" value="1"/>
</dbReference>
<dbReference type="EMBL" id="RCZK01000014">
    <property type="protein sequence ID" value="TPG09655.1"/>
    <property type="molecule type" value="Genomic_DNA"/>
</dbReference>
<dbReference type="GO" id="GO:0005829">
    <property type="term" value="C:cytosol"/>
    <property type="evidence" value="ECO:0007669"/>
    <property type="project" value="TreeGrafter"/>
</dbReference>
<dbReference type="Gene3D" id="3.90.470.20">
    <property type="entry name" value="4'-phosphopantetheinyl transferase domain"/>
    <property type="match status" value="2"/>
</dbReference>
<dbReference type="InterPro" id="IPR050559">
    <property type="entry name" value="P-Pant_transferase_sf"/>
</dbReference>
<evidence type="ECO:0000256" key="3">
    <source>
        <dbReference type="SAM" id="MobiDB-lite"/>
    </source>
</evidence>
<dbReference type="GO" id="GO:0000287">
    <property type="term" value="F:magnesium ion binding"/>
    <property type="evidence" value="ECO:0007669"/>
    <property type="project" value="InterPro"/>
</dbReference>
<evidence type="ECO:0000313" key="6">
    <source>
        <dbReference type="Proteomes" id="UP000318413"/>
    </source>
</evidence>
<dbReference type="PANTHER" id="PTHR12215">
    <property type="entry name" value="PHOSPHOPANTETHEINE TRANSFERASE"/>
    <property type="match status" value="1"/>
</dbReference>
<evidence type="ECO:0000313" key="5">
    <source>
        <dbReference type="EMBL" id="TPG09655.1"/>
    </source>
</evidence>
<dbReference type="PANTHER" id="PTHR12215:SF10">
    <property type="entry name" value="L-AMINOADIPATE-SEMIALDEHYDE DEHYDROGENASE-PHOSPHOPANTETHEINYL TRANSFERASE"/>
    <property type="match status" value="1"/>
</dbReference>
<sequence>MRRGCARRSTGRSPTGPPRWPRDMRGWHRVDAVSEVGRIEVGLFDLDLSHDVLACCHEWLDVDERARAARFRHDRDRDRFVARRGQLRERLAQSVGEAPRAVRIAIDARGKPFLLDHPGLHFSVSHSHGQALCAVAVDAAVGCDLEWRNPDLACRAVAARLFAPPETTALANLTEAQWVEGFFNCWTRKEAYVKALGLGLSYPLDAFAVSVAPGEPATLIDAQPGWSLASFEPAPGYQAALVTGTR</sequence>
<dbReference type="OrthoDB" id="9808281at2"/>
<feature type="region of interest" description="Disordered" evidence="3">
    <location>
        <begin position="1"/>
        <end position="23"/>
    </location>
</feature>
<feature type="domain" description="4'-phosphopantetheinyl transferase" evidence="4">
    <location>
        <begin position="140"/>
        <end position="220"/>
    </location>
</feature>
<dbReference type="GO" id="GO:0008897">
    <property type="term" value="F:holo-[acyl-carrier-protein] synthase activity"/>
    <property type="evidence" value="ECO:0007669"/>
    <property type="project" value="InterPro"/>
</dbReference>
<name>A0A502C7U8_9SPHN</name>
<comment type="similarity">
    <text evidence="1">Belongs to the P-Pant transferase superfamily. Gsp/Sfp/HetI/AcpT family.</text>
</comment>
<keyword evidence="6" id="KW-1185">Reference proteome</keyword>
<keyword evidence="2 5" id="KW-0808">Transferase</keyword>
<evidence type="ECO:0000256" key="2">
    <source>
        <dbReference type="ARBA" id="ARBA00022679"/>
    </source>
</evidence>
<reference evidence="5 6" key="1">
    <citation type="journal article" date="2019" name="Environ. Microbiol.">
        <title>Species interactions and distinct microbial communities in high Arctic permafrost affected cryosols are associated with the CH4 and CO2 gas fluxes.</title>
        <authorList>
            <person name="Altshuler I."/>
            <person name="Hamel J."/>
            <person name="Turney S."/>
            <person name="Magnuson E."/>
            <person name="Levesque R."/>
            <person name="Greer C."/>
            <person name="Whyte L.G."/>
        </authorList>
    </citation>
    <scope>NUCLEOTIDE SEQUENCE [LARGE SCALE GENOMIC DNA]</scope>
    <source>
        <strain evidence="5 6">S5.1</strain>
    </source>
</reference>
<feature type="compositionally biased region" description="Basic residues" evidence="3">
    <location>
        <begin position="1"/>
        <end position="10"/>
    </location>
</feature>
<evidence type="ECO:0000256" key="1">
    <source>
        <dbReference type="ARBA" id="ARBA00010990"/>
    </source>
</evidence>
<comment type="caution">
    <text evidence="5">The sequence shown here is derived from an EMBL/GenBank/DDBJ whole genome shotgun (WGS) entry which is preliminary data.</text>
</comment>
<evidence type="ECO:0000259" key="4">
    <source>
        <dbReference type="Pfam" id="PF01648"/>
    </source>
</evidence>
<dbReference type="InterPro" id="IPR008278">
    <property type="entry name" value="4-PPantetheinyl_Trfase_dom"/>
</dbReference>
<protein>
    <submittedName>
        <fullName evidence="5">4'-phosphopantetheinyl transferase superfamily protein</fullName>
    </submittedName>
</protein>
<dbReference type="SUPFAM" id="SSF56214">
    <property type="entry name" value="4'-phosphopantetheinyl transferase"/>
    <property type="match status" value="2"/>
</dbReference>